<feature type="transmembrane region" description="Helical" evidence="2">
    <location>
        <begin position="288"/>
        <end position="308"/>
    </location>
</feature>
<evidence type="ECO:0008006" key="5">
    <source>
        <dbReference type="Google" id="ProtNLM"/>
    </source>
</evidence>
<accession>A0ABW4AAG0</accession>
<evidence type="ECO:0000313" key="3">
    <source>
        <dbReference type="EMBL" id="MFD1367281.1"/>
    </source>
</evidence>
<keyword evidence="2" id="KW-1133">Transmembrane helix</keyword>
<feature type="compositionally biased region" description="Basic and acidic residues" evidence="1">
    <location>
        <begin position="331"/>
        <end position="341"/>
    </location>
</feature>
<feature type="region of interest" description="Disordered" evidence="1">
    <location>
        <begin position="319"/>
        <end position="341"/>
    </location>
</feature>
<proteinExistence type="predicted"/>
<dbReference type="Proteomes" id="UP001597183">
    <property type="component" value="Unassembled WGS sequence"/>
</dbReference>
<dbReference type="RefSeq" id="WP_317795955.1">
    <property type="nucleotide sequence ID" value="NZ_AP028461.1"/>
</dbReference>
<keyword evidence="2" id="KW-0472">Membrane</keyword>
<feature type="transmembrane region" description="Helical" evidence="2">
    <location>
        <begin position="20"/>
        <end position="47"/>
    </location>
</feature>
<evidence type="ECO:0000256" key="2">
    <source>
        <dbReference type="SAM" id="Phobius"/>
    </source>
</evidence>
<name>A0ABW4AAG0_9ACTN</name>
<comment type="caution">
    <text evidence="3">The sequence shown here is derived from an EMBL/GenBank/DDBJ whole genome shotgun (WGS) entry which is preliminary data.</text>
</comment>
<protein>
    <recommendedName>
        <fullName evidence="5">DUF4230 domain-containing protein</fullName>
    </recommendedName>
</protein>
<feature type="transmembrane region" description="Helical" evidence="2">
    <location>
        <begin position="54"/>
        <end position="72"/>
    </location>
</feature>
<keyword evidence="4" id="KW-1185">Reference proteome</keyword>
<sequence length="341" mass="37108">MQRTPWRKAVDRRLPMALPVITVGTLALVVANVRLLVPVGVGVLLAFLFWRISYAFKFVAFTLVIALLWLAGCAPAEFGWSIHYRVAATLIPDGTRWDIVDEITVPADRVVEAVAADGAWFDDQIDPSAPEEFRRTLAEDLRTLEGILAKQGWVFTRILDGDEAVFTRRRSVESAQGGMFPLVSRQSLAIPDIELFAATPLSASTGPGSPAPWARRVVFTPADDSEILIEAGRNVIAATNPPSEAEPVPAGEQRRIVSGDSSVELSLLSPVSRHEPVRSITQVSLAEWTGWVLAFVWALVLALAQDGVKQGLARLFGRKTLPNGRPASPDRPSRADDESTS</sequence>
<evidence type="ECO:0000256" key="1">
    <source>
        <dbReference type="SAM" id="MobiDB-lite"/>
    </source>
</evidence>
<dbReference type="EMBL" id="JBHTMK010000023">
    <property type="protein sequence ID" value="MFD1367281.1"/>
    <property type="molecule type" value="Genomic_DNA"/>
</dbReference>
<gene>
    <name evidence="3" type="ORF">ACFQ5G_18145</name>
</gene>
<keyword evidence="2" id="KW-0812">Transmembrane</keyword>
<reference evidence="4" key="1">
    <citation type="journal article" date="2019" name="Int. J. Syst. Evol. Microbiol.">
        <title>The Global Catalogue of Microorganisms (GCM) 10K type strain sequencing project: providing services to taxonomists for standard genome sequencing and annotation.</title>
        <authorList>
            <consortium name="The Broad Institute Genomics Platform"/>
            <consortium name="The Broad Institute Genome Sequencing Center for Infectious Disease"/>
            <person name="Wu L."/>
            <person name="Ma J."/>
        </authorList>
    </citation>
    <scope>NUCLEOTIDE SEQUENCE [LARGE SCALE GENOMIC DNA]</scope>
    <source>
        <strain evidence="4">CCM 7526</strain>
    </source>
</reference>
<organism evidence="3 4">
    <name type="scientific">Actinoplanes sichuanensis</name>
    <dbReference type="NCBI Taxonomy" id="512349"/>
    <lineage>
        <taxon>Bacteria</taxon>
        <taxon>Bacillati</taxon>
        <taxon>Actinomycetota</taxon>
        <taxon>Actinomycetes</taxon>
        <taxon>Micromonosporales</taxon>
        <taxon>Micromonosporaceae</taxon>
        <taxon>Actinoplanes</taxon>
    </lineage>
</organism>
<evidence type="ECO:0000313" key="4">
    <source>
        <dbReference type="Proteomes" id="UP001597183"/>
    </source>
</evidence>